<proteinExistence type="predicted"/>
<gene>
    <name evidence="4" type="primary">fixJ_3</name>
    <name evidence="4" type="ORF">HDIA_4776</name>
</gene>
<dbReference type="PROSITE" id="PS50110">
    <property type="entry name" value="RESPONSE_REGULATORY"/>
    <property type="match status" value="1"/>
</dbReference>
<evidence type="ECO:0000259" key="3">
    <source>
        <dbReference type="PROSITE" id="PS50110"/>
    </source>
</evidence>
<dbReference type="InterPro" id="IPR001789">
    <property type="entry name" value="Sig_transdc_resp-reg_receiver"/>
</dbReference>
<dbReference type="InterPro" id="IPR011006">
    <property type="entry name" value="CheY-like_superfamily"/>
</dbReference>
<feature type="modified residue" description="4-aspartylphosphate" evidence="2">
    <location>
        <position position="51"/>
    </location>
</feature>
<dbReference type="AlphaFoldDB" id="A0A2C9DDD4"/>
<dbReference type="EMBL" id="LT960614">
    <property type="protein sequence ID" value="SON58317.1"/>
    <property type="molecule type" value="Genomic_DNA"/>
</dbReference>
<organism evidence="4 5">
    <name type="scientific">Hartmannibacter diazotrophicus</name>
    <dbReference type="NCBI Taxonomy" id="1482074"/>
    <lineage>
        <taxon>Bacteria</taxon>
        <taxon>Pseudomonadati</taxon>
        <taxon>Pseudomonadota</taxon>
        <taxon>Alphaproteobacteria</taxon>
        <taxon>Hyphomicrobiales</taxon>
        <taxon>Pleomorphomonadaceae</taxon>
        <taxon>Hartmannibacter</taxon>
    </lineage>
</organism>
<name>A0A2C9DDD4_9HYPH</name>
<protein>
    <submittedName>
        <fullName evidence="4">Transcriptional regulatory protein FixJ</fullName>
    </submittedName>
</protein>
<keyword evidence="1 2" id="KW-0597">Phosphoprotein</keyword>
<dbReference type="InterPro" id="IPR050595">
    <property type="entry name" value="Bact_response_regulator"/>
</dbReference>
<dbReference type="PANTHER" id="PTHR44591">
    <property type="entry name" value="STRESS RESPONSE REGULATOR PROTEIN 1"/>
    <property type="match status" value="1"/>
</dbReference>
<feature type="domain" description="Response regulatory" evidence="3">
    <location>
        <begin position="2"/>
        <end position="116"/>
    </location>
</feature>
<dbReference type="KEGG" id="hdi:HDIA_4776"/>
<dbReference type="PROSITE" id="PS51257">
    <property type="entry name" value="PROKAR_LIPOPROTEIN"/>
    <property type="match status" value="1"/>
</dbReference>
<sequence length="116" mass="12519">MKIAVIEDDAAVADALVALCAAGGCDLQRFHSAEAFLATVKLDEIDVVVVDLGLPGISGREVIQRLQDIPDGPRVVVISGKSDREIRHELRGLHQTQFLRKPPTGDWLGEIIPSAK</sequence>
<dbReference type="Gene3D" id="3.40.50.2300">
    <property type="match status" value="1"/>
</dbReference>
<dbReference type="SUPFAM" id="SSF52172">
    <property type="entry name" value="CheY-like"/>
    <property type="match status" value="1"/>
</dbReference>
<evidence type="ECO:0000313" key="4">
    <source>
        <dbReference type="EMBL" id="SON58317.1"/>
    </source>
</evidence>
<reference evidence="5" key="1">
    <citation type="submission" date="2017-09" db="EMBL/GenBank/DDBJ databases">
        <title>Genome sequence of Nannocystis excedens DSM 71.</title>
        <authorList>
            <person name="Blom J."/>
        </authorList>
    </citation>
    <scope>NUCLEOTIDE SEQUENCE [LARGE SCALE GENOMIC DNA]</scope>
    <source>
        <strain evidence="5">type strain: E19</strain>
    </source>
</reference>
<dbReference type="SMART" id="SM00448">
    <property type="entry name" value="REC"/>
    <property type="match status" value="1"/>
</dbReference>
<evidence type="ECO:0000313" key="5">
    <source>
        <dbReference type="Proteomes" id="UP000223606"/>
    </source>
</evidence>
<dbReference type="GO" id="GO:0000160">
    <property type="term" value="P:phosphorelay signal transduction system"/>
    <property type="evidence" value="ECO:0007669"/>
    <property type="project" value="InterPro"/>
</dbReference>
<dbReference type="PANTHER" id="PTHR44591:SF25">
    <property type="entry name" value="CHEMOTAXIS TWO-COMPONENT RESPONSE REGULATOR"/>
    <property type="match status" value="1"/>
</dbReference>
<dbReference type="Proteomes" id="UP000223606">
    <property type="component" value="Chromosome 1"/>
</dbReference>
<dbReference type="Pfam" id="PF00072">
    <property type="entry name" value="Response_reg"/>
    <property type="match status" value="1"/>
</dbReference>
<evidence type="ECO:0000256" key="2">
    <source>
        <dbReference type="PROSITE-ProRule" id="PRU00169"/>
    </source>
</evidence>
<dbReference type="CDD" id="cd00156">
    <property type="entry name" value="REC"/>
    <property type="match status" value="1"/>
</dbReference>
<evidence type="ECO:0000256" key="1">
    <source>
        <dbReference type="ARBA" id="ARBA00022553"/>
    </source>
</evidence>
<keyword evidence="5" id="KW-1185">Reference proteome</keyword>
<accession>A0A2C9DDD4</accession>